<keyword evidence="2" id="KW-0963">Cytoplasm</keyword>
<dbReference type="AlphaFoldDB" id="A0A2A4J5M7"/>
<name>A0A2A4J5M7_HELVI</name>
<evidence type="ECO:0000256" key="2">
    <source>
        <dbReference type="ARBA" id="ARBA00022490"/>
    </source>
</evidence>
<evidence type="ECO:0000256" key="1">
    <source>
        <dbReference type="ARBA" id="ARBA00004496"/>
    </source>
</evidence>
<dbReference type="InterPro" id="IPR038904">
    <property type="entry name" value="BRAT1"/>
</dbReference>
<dbReference type="InterPro" id="IPR016024">
    <property type="entry name" value="ARM-type_fold"/>
</dbReference>
<dbReference type="PANTHER" id="PTHR21331">
    <property type="entry name" value="BRCA1-ASSOCIATED ATM ACTIVATOR 1"/>
    <property type="match status" value="1"/>
</dbReference>
<dbReference type="GO" id="GO:0005634">
    <property type="term" value="C:nucleus"/>
    <property type="evidence" value="ECO:0007669"/>
    <property type="project" value="TreeGrafter"/>
</dbReference>
<comment type="subcellular location">
    <subcellularLocation>
        <location evidence="1">Cytoplasm</location>
    </subcellularLocation>
</comment>
<comment type="similarity">
    <text evidence="3">Belongs to the BRAT1 family.</text>
</comment>
<dbReference type="Gene3D" id="1.25.10.10">
    <property type="entry name" value="Leucine-rich Repeat Variant"/>
    <property type="match status" value="1"/>
</dbReference>
<dbReference type="GO" id="GO:0006974">
    <property type="term" value="P:DNA damage response"/>
    <property type="evidence" value="ECO:0007669"/>
    <property type="project" value="InterPro"/>
</dbReference>
<dbReference type="PANTHER" id="PTHR21331:SF2">
    <property type="entry name" value="BRCA1-ASSOCIATED ATM ACTIVATOR 1"/>
    <property type="match status" value="1"/>
</dbReference>
<dbReference type="SUPFAM" id="SSF48371">
    <property type="entry name" value="ARM repeat"/>
    <property type="match status" value="1"/>
</dbReference>
<organism evidence="4">
    <name type="scientific">Heliothis virescens</name>
    <name type="common">Tobacco budworm moth</name>
    <dbReference type="NCBI Taxonomy" id="7102"/>
    <lineage>
        <taxon>Eukaryota</taxon>
        <taxon>Metazoa</taxon>
        <taxon>Ecdysozoa</taxon>
        <taxon>Arthropoda</taxon>
        <taxon>Hexapoda</taxon>
        <taxon>Insecta</taxon>
        <taxon>Pterygota</taxon>
        <taxon>Neoptera</taxon>
        <taxon>Endopterygota</taxon>
        <taxon>Lepidoptera</taxon>
        <taxon>Glossata</taxon>
        <taxon>Ditrysia</taxon>
        <taxon>Noctuoidea</taxon>
        <taxon>Noctuidae</taxon>
        <taxon>Heliothinae</taxon>
        <taxon>Heliothis</taxon>
    </lineage>
</organism>
<evidence type="ECO:0000256" key="3">
    <source>
        <dbReference type="ARBA" id="ARBA00061308"/>
    </source>
</evidence>
<dbReference type="GO" id="GO:0005737">
    <property type="term" value="C:cytoplasm"/>
    <property type="evidence" value="ECO:0007669"/>
    <property type="project" value="UniProtKB-SubCell"/>
</dbReference>
<proteinExistence type="inferred from homology"/>
<evidence type="ECO:0000313" key="4">
    <source>
        <dbReference type="EMBL" id="PCG66702.1"/>
    </source>
</evidence>
<reference evidence="4" key="1">
    <citation type="submission" date="2017-09" db="EMBL/GenBank/DDBJ databases">
        <title>Contemporary evolution of a Lepidopteran species, Heliothis virescens, in response to modern agricultural practices.</title>
        <authorList>
            <person name="Fritz M.L."/>
            <person name="Deyonke A.M."/>
            <person name="Papanicolaou A."/>
            <person name="Micinski S."/>
            <person name="Westbrook J."/>
            <person name="Gould F."/>
        </authorList>
    </citation>
    <scope>NUCLEOTIDE SEQUENCE [LARGE SCALE GENOMIC DNA]</scope>
    <source>
        <strain evidence="4">HvINT-</strain>
        <tissue evidence="4">Whole body</tissue>
    </source>
</reference>
<gene>
    <name evidence="4" type="ORF">B5V51_7348</name>
</gene>
<dbReference type="EMBL" id="NWSH01003243">
    <property type="protein sequence ID" value="PCG66702.1"/>
    <property type="molecule type" value="Genomic_DNA"/>
</dbReference>
<dbReference type="STRING" id="7102.A0A2A4J5M7"/>
<dbReference type="InterPro" id="IPR011989">
    <property type="entry name" value="ARM-like"/>
</dbReference>
<protein>
    <submittedName>
        <fullName evidence="4">Uncharacterized protein</fullName>
    </submittedName>
</protein>
<accession>A0A2A4J5M7</accession>
<sequence>MEVSNHLKKFKLLLDYVFEGKVVLNENTTEKLLKFLEDRSDNSPGKKLLETPCFSDVIFDSLEKITNAPTSVRLFLVEITSLLFKNELQFIKMQNSHVAQGNQGSSIKYCILHNLSTNIQSRALHLACIKLATVHITHCSGVKLLLEHKVWRYILCPSIHQVSIPIAKAAYKFISLLVIELNKYDKEQQLTELLEYVVEPILTSDYNTVELIDLDTEKVLIDKIIANLNALLQILIDLEDVEVNHAIRILKSHFLLERSLFCIMRVTRFSHMINLINDIGFRFIYATNRRLLFSGKVDEFCNEIVAYYRNSILRSIKKWDTPSLIDFSRKSVIFWSNFEKTHKDRLSFPITFERNGLKLYLSDQLMAFLIEPLLIYAIDNKLGRTQAERDEFMDKILTQVGKNFAEHIFIAGYSFKTLLESGNSTQNAIESIRELLSLKGHLNPTQAGLYFQSLFHVLDIFILSDGAGGLLLEENPIKSPNDVRLLSLVLDALRMLLKEHNISWYENVEVVSLQEGLMNLLKQNILDTKQVVQVLDLIDLCVKKFLCPNMTLLVEIRQESTLTVIGEVMKTYMHHEDWEVRDSALNLLLTCTDISFIKYIPLQKVISDNRLMIFAAKAALTDPQYYSQSTALKCLAFATKIETIWREVLIDNPHIYLQLVYILRHHPEGMVRKEAAKVLTKVYVNQKILPTFQTTLYEVMMAAALDDLHWEVQLAALRFWKHAICSQLTYRGMIDGKFPSVTFSKAKRKIITLNDEEILRQLTSIMNDLSSIGCLTVLHECMNEINNIEIIEQAYSMATELIEILDKYKFKKISNLSITYPQELKHESNEQEMAMDLTVADNTDIRDKVIDSILNTDQSELIINLHDNYIQTKSDEMDEDYKLYTLPREKIHPNKFLEVFKGTDYRSLIKDKRKWNSEVYSLDVLLDEILDI</sequence>
<dbReference type="GO" id="GO:0008283">
    <property type="term" value="P:cell population proliferation"/>
    <property type="evidence" value="ECO:0007669"/>
    <property type="project" value="InterPro"/>
</dbReference>
<comment type="caution">
    <text evidence="4">The sequence shown here is derived from an EMBL/GenBank/DDBJ whole genome shotgun (WGS) entry which is preliminary data.</text>
</comment>